<evidence type="ECO:0000256" key="10">
    <source>
        <dbReference type="PIRSR" id="PIRSR617512-1"/>
    </source>
</evidence>
<dbReference type="InterPro" id="IPR009056">
    <property type="entry name" value="Cyt_c-like_dom"/>
</dbReference>
<evidence type="ECO:0000256" key="2">
    <source>
        <dbReference type="ARBA" id="ARBA00022617"/>
    </source>
</evidence>
<evidence type="ECO:0000256" key="11">
    <source>
        <dbReference type="PIRSR" id="PIRSR617512-2"/>
    </source>
</evidence>
<evidence type="ECO:0000259" key="15">
    <source>
        <dbReference type="PROSITE" id="PS51007"/>
    </source>
</evidence>
<evidence type="ECO:0000256" key="13">
    <source>
        <dbReference type="PIRSR" id="PIRSR617512-4"/>
    </source>
</evidence>
<evidence type="ECO:0000256" key="3">
    <source>
        <dbReference type="ARBA" id="ARBA00022723"/>
    </source>
</evidence>
<feature type="binding site" description="covalent" evidence="11">
    <location>
        <position position="622"/>
    </location>
    <ligand>
        <name>heme c</name>
        <dbReference type="ChEBI" id="CHEBI:61717"/>
    </ligand>
</feature>
<feature type="chain" id="PRO_5019323196" evidence="14">
    <location>
        <begin position="26"/>
        <end position="691"/>
    </location>
</feature>
<feature type="binding site" evidence="11">
    <location>
        <position position="252"/>
    </location>
    <ligand>
        <name>pyrroloquinoline quinone</name>
        <dbReference type="ChEBI" id="CHEBI:58442"/>
    </ligand>
</feature>
<evidence type="ECO:0000313" key="17">
    <source>
        <dbReference type="Proteomes" id="UP000282971"/>
    </source>
</evidence>
<feature type="binding site" evidence="12">
    <location>
        <position position="192"/>
    </location>
    <ligand>
        <name>Ca(2+)</name>
        <dbReference type="ChEBI" id="CHEBI:29108"/>
    </ligand>
</feature>
<feature type="binding site" evidence="12">
    <location>
        <position position="317"/>
    </location>
    <ligand>
        <name>Ca(2+)</name>
        <dbReference type="ChEBI" id="CHEBI:29108"/>
    </ligand>
</feature>
<feature type="binding site" evidence="11">
    <location>
        <begin position="190"/>
        <end position="191"/>
    </location>
    <ligand>
        <name>pyrroloquinoline quinone</name>
        <dbReference type="ChEBI" id="CHEBI:58442"/>
    </ligand>
</feature>
<evidence type="ECO:0000256" key="9">
    <source>
        <dbReference type="ARBA" id="ARBA00023157"/>
    </source>
</evidence>
<dbReference type="GO" id="GO:0009055">
    <property type="term" value="F:electron transfer activity"/>
    <property type="evidence" value="ECO:0007669"/>
    <property type="project" value="InterPro"/>
</dbReference>
<feature type="binding site" evidence="11">
    <location>
        <position position="78"/>
    </location>
    <ligand>
        <name>pyrroloquinoline quinone</name>
        <dbReference type="ChEBI" id="CHEBI:58442"/>
    </ligand>
</feature>
<dbReference type="OrthoDB" id="9794322at2"/>
<evidence type="ECO:0000256" key="7">
    <source>
        <dbReference type="ARBA" id="ARBA00023002"/>
    </source>
</evidence>
<feature type="binding site" evidence="11">
    <location>
        <position position="130"/>
    </location>
    <ligand>
        <name>pyrroloquinoline quinone</name>
        <dbReference type="ChEBI" id="CHEBI:58442"/>
    </ligand>
</feature>
<keyword evidence="7 16" id="KW-0560">Oxidoreductase</keyword>
<evidence type="ECO:0000256" key="8">
    <source>
        <dbReference type="ARBA" id="ARBA00023004"/>
    </source>
</evidence>
<feature type="domain" description="Cytochrome c" evidence="15">
    <location>
        <begin position="609"/>
        <end position="687"/>
    </location>
</feature>
<dbReference type="Proteomes" id="UP000282971">
    <property type="component" value="Unassembled WGS sequence"/>
</dbReference>
<dbReference type="InterPro" id="IPR002372">
    <property type="entry name" value="PQQ_rpt_dom"/>
</dbReference>
<dbReference type="GO" id="GO:0016020">
    <property type="term" value="C:membrane"/>
    <property type="evidence" value="ECO:0007669"/>
    <property type="project" value="InterPro"/>
</dbReference>
<feature type="binding site" evidence="11">
    <location>
        <position position="344"/>
    </location>
    <ligand>
        <name>pyrroloquinoline quinone</name>
        <dbReference type="ChEBI" id="CHEBI:58442"/>
    </ligand>
</feature>
<reference evidence="16 17" key="1">
    <citation type="submission" date="2019-01" db="EMBL/GenBank/DDBJ databases">
        <authorList>
            <person name="Chen W.-M."/>
        </authorList>
    </citation>
    <scope>NUCLEOTIDE SEQUENCE [LARGE SCALE GENOMIC DNA]</scope>
    <source>
        <strain evidence="16 17">CCP-7</strain>
    </source>
</reference>
<feature type="disulfide bond" evidence="13">
    <location>
        <begin position="124"/>
        <end position="125"/>
    </location>
</feature>
<dbReference type="PROSITE" id="PS51007">
    <property type="entry name" value="CYTC"/>
    <property type="match status" value="1"/>
</dbReference>
<evidence type="ECO:0000256" key="6">
    <source>
        <dbReference type="ARBA" id="ARBA00022891"/>
    </source>
</evidence>
<dbReference type="GO" id="GO:0016614">
    <property type="term" value="F:oxidoreductase activity, acting on CH-OH group of donors"/>
    <property type="evidence" value="ECO:0007669"/>
    <property type="project" value="InterPro"/>
</dbReference>
<feature type="binding site" evidence="12">
    <location>
        <position position="272"/>
    </location>
    <ligand>
        <name>Ca(2+)</name>
        <dbReference type="ChEBI" id="CHEBI:29108"/>
    </ligand>
</feature>
<keyword evidence="6 11" id="KW-0634">PQQ</keyword>
<keyword evidence="8 12" id="KW-0408">Iron</keyword>
<dbReference type="AlphaFoldDB" id="A0A437LVF4"/>
<dbReference type="InterPro" id="IPR017512">
    <property type="entry name" value="PQQ_MeOH/EtOH_DH"/>
</dbReference>
<dbReference type="Gene3D" id="2.140.10.10">
    <property type="entry name" value="Quinoprotein alcohol dehydrogenase-like superfamily"/>
    <property type="match status" value="1"/>
</dbReference>
<evidence type="ECO:0000256" key="12">
    <source>
        <dbReference type="PIRSR" id="PIRSR617512-3"/>
    </source>
</evidence>
<dbReference type="GO" id="GO:0020037">
    <property type="term" value="F:heme binding"/>
    <property type="evidence" value="ECO:0007669"/>
    <property type="project" value="InterPro"/>
</dbReference>
<keyword evidence="17" id="KW-1185">Reference proteome</keyword>
<feature type="active site" description="Proton acceptor" evidence="10">
    <location>
        <position position="317"/>
    </location>
</feature>
<dbReference type="Pfam" id="PF01011">
    <property type="entry name" value="PQQ"/>
    <property type="match status" value="2"/>
</dbReference>
<dbReference type="PANTHER" id="PTHR32303">
    <property type="entry name" value="QUINOPROTEIN ALCOHOL DEHYDROGENASE (CYTOCHROME C)"/>
    <property type="match status" value="1"/>
</dbReference>
<feature type="binding site" description="covalent" evidence="11">
    <location>
        <position position="625"/>
    </location>
    <ligand>
        <name>heme c</name>
        <dbReference type="ChEBI" id="CHEBI:61717"/>
    </ligand>
</feature>
<comment type="caution">
    <text evidence="16">The sequence shown here is derived from an EMBL/GenBank/DDBJ whole genome shotgun (WGS) entry which is preliminary data.</text>
</comment>
<gene>
    <name evidence="16" type="ORF">EOD43_21615</name>
</gene>
<keyword evidence="3 12" id="KW-0479">Metal-binding</keyword>
<dbReference type="InterPro" id="IPR036909">
    <property type="entry name" value="Cyt_c-like_dom_sf"/>
</dbReference>
<dbReference type="NCBIfam" id="TIGR03075">
    <property type="entry name" value="PQQ_enz_alc_DH"/>
    <property type="match status" value="1"/>
</dbReference>
<dbReference type="Pfam" id="PF13442">
    <property type="entry name" value="Cytochrome_CBB3"/>
    <property type="match status" value="1"/>
</dbReference>
<feature type="binding site" description="axial binding residue" evidence="12">
    <location>
        <position position="664"/>
    </location>
    <ligand>
        <name>heme c</name>
        <dbReference type="ChEBI" id="CHEBI:61717"/>
    </ligand>
    <ligandPart>
        <name>Fe</name>
        <dbReference type="ChEBI" id="CHEBI:18248"/>
    </ligandPart>
</feature>
<keyword evidence="4 14" id="KW-0732">Signal</keyword>
<sequence length="691" mass="74335">MTMRQIGRGMLAGVVAAGLAMGAVAATKKGAVSDIGWPMHGFNTGEDRFSPLTGIDKANVSRLGLAWYHEFDTDRGQEATPIVVGDRLYVTTAWSKVGAFDAATGKQLWFFDPKVPGQRGFDACCDVVNRGAAVDGDRLFVGTIDGRLIALNRHTGKQLWSVQTTDPTKPYTITGAPRVVRGKVIIGNGGAEYGVRGYVTAYDAATGKQVWRFYTVPGDPAKGPDGAASDPQMAEAAKTWFGKWYDMGGGGTVWDSIVYDADLNRLYIGVGNGGPHNQGVRSEGKGDNLFIGSVVALDPDTGKYIWHYQETPGDTWDYTSTQTIILADLPIDGVNRKVILHAPKNAFFYVIDRQTGKPISATPYSKQTWATGVDMATGRPIEAPGARWFNSEKPFPLLPGPNGAHNWYPMAYSPKQRLAYIPTTENSLSPLSPPKEFTFRPGSWNMGTNLTTGKLPDDPAIIKKVAASRTGALVAWDPIANKQKWRVDYPTNFNGGLLVTASDLLFQGTATGHFLAYGADDGAKLWDSGDVGTGIMAGPVTYTVKGVQYVAVMAGIGGSAISSGILAPQQGRRNGRLLVFRLDGKAKLPPYQPIEYPDFRAPMPQAAAEVLEKGRVAYANNCMVCHGPSADGGILPDLRRSPLIAEKASFDAVLIDGALAPNGMISFKGKLSEEEVEAVRLYLMQRSAERK</sequence>
<feature type="binding site" evidence="11">
    <location>
        <begin position="406"/>
        <end position="407"/>
    </location>
    <ligand>
        <name>pyrroloquinoline quinone</name>
        <dbReference type="ChEBI" id="CHEBI:58442"/>
    </ligand>
</feature>
<dbReference type="CDD" id="cd10279">
    <property type="entry name" value="PQQ_ADH_II"/>
    <property type="match status" value="1"/>
</dbReference>
<evidence type="ECO:0000256" key="14">
    <source>
        <dbReference type="SAM" id="SignalP"/>
    </source>
</evidence>
<evidence type="ECO:0000256" key="5">
    <source>
        <dbReference type="ARBA" id="ARBA00022837"/>
    </source>
</evidence>
<feature type="signal peptide" evidence="14">
    <location>
        <begin position="1"/>
        <end position="25"/>
    </location>
</feature>
<accession>A0A437LVF4</accession>
<proteinExistence type="inferred from homology"/>
<dbReference type="SUPFAM" id="SSF46626">
    <property type="entry name" value="Cytochrome c"/>
    <property type="match status" value="1"/>
</dbReference>
<keyword evidence="9 13" id="KW-1015">Disulfide bond</keyword>
<comment type="cofactor">
    <cofactor evidence="12">
        <name>Ca(2+)</name>
        <dbReference type="ChEBI" id="CHEBI:29108"/>
    </cofactor>
    <text evidence="12">Binds 1 Ca(2+) ion per subunit.</text>
</comment>
<keyword evidence="5 12" id="KW-0106">Calcium</keyword>
<comment type="cofactor">
    <cofactor evidence="11">
        <name>heme c</name>
        <dbReference type="ChEBI" id="CHEBI:61717"/>
    </cofactor>
    <text evidence="11">Binds 1 heme c group per subunit.</text>
</comment>
<dbReference type="GO" id="GO:0005509">
    <property type="term" value="F:calcium ion binding"/>
    <property type="evidence" value="ECO:0007669"/>
    <property type="project" value="InterPro"/>
</dbReference>
<comment type="similarity">
    <text evidence="1">Belongs to the bacterial PQQ dehydrogenase family.</text>
</comment>
<dbReference type="Gene3D" id="1.10.760.10">
    <property type="entry name" value="Cytochrome c-like domain"/>
    <property type="match status" value="1"/>
</dbReference>
<dbReference type="EMBL" id="SACN01000005">
    <property type="protein sequence ID" value="RVT89372.1"/>
    <property type="molecule type" value="Genomic_DNA"/>
</dbReference>
<dbReference type="EC" id="1.1.2.-" evidence="16"/>
<evidence type="ECO:0000313" key="16">
    <source>
        <dbReference type="EMBL" id="RVT89372.1"/>
    </source>
</evidence>
<dbReference type="SUPFAM" id="SSF50998">
    <property type="entry name" value="Quinoprotein alcohol dehydrogenase-like"/>
    <property type="match status" value="1"/>
</dbReference>
<feature type="binding site" evidence="11">
    <location>
        <position position="174"/>
    </location>
    <ligand>
        <name>pyrroloquinoline quinone</name>
        <dbReference type="ChEBI" id="CHEBI:58442"/>
    </ligand>
</feature>
<dbReference type="SMART" id="SM00564">
    <property type="entry name" value="PQQ"/>
    <property type="match status" value="5"/>
</dbReference>
<name>A0A437LVF4_9SPHN</name>
<evidence type="ECO:0000256" key="1">
    <source>
        <dbReference type="ARBA" id="ARBA00008156"/>
    </source>
</evidence>
<protein>
    <submittedName>
        <fullName evidence="16">PQQ-dependent dehydrogenase, methanol/ethanol family</fullName>
        <ecNumber evidence="16">1.1.2.-</ecNumber>
    </submittedName>
</protein>
<evidence type="ECO:0000256" key="4">
    <source>
        <dbReference type="ARBA" id="ARBA00022729"/>
    </source>
</evidence>
<organism evidence="16 17">
    <name type="scientific">Sphingomonas crocodyli</name>
    <dbReference type="NCBI Taxonomy" id="1979270"/>
    <lineage>
        <taxon>Bacteria</taxon>
        <taxon>Pseudomonadati</taxon>
        <taxon>Pseudomonadota</taxon>
        <taxon>Alphaproteobacteria</taxon>
        <taxon>Sphingomonadales</taxon>
        <taxon>Sphingomonadaceae</taxon>
        <taxon>Sphingomonas</taxon>
    </lineage>
</organism>
<feature type="binding site" description="axial binding residue" evidence="12">
    <location>
        <position position="626"/>
    </location>
    <ligand>
        <name>heme c</name>
        <dbReference type="ChEBI" id="CHEBI:61717"/>
    </ligand>
    <ligandPart>
        <name>Fe</name>
        <dbReference type="ChEBI" id="CHEBI:18248"/>
    </ligandPart>
</feature>
<keyword evidence="2 11" id="KW-0349">Heme</keyword>
<comment type="cofactor">
    <cofactor evidence="11">
        <name>pyrroloquinoline quinone</name>
        <dbReference type="ChEBI" id="CHEBI:58442"/>
    </cofactor>
    <text evidence="11">Binds 1 PQQ group per subunit.</text>
</comment>
<dbReference type="InterPro" id="IPR018391">
    <property type="entry name" value="PQQ_b-propeller_rpt"/>
</dbReference>
<dbReference type="InterPro" id="IPR011047">
    <property type="entry name" value="Quinoprotein_ADH-like_sf"/>
</dbReference>